<evidence type="ECO:0000313" key="2">
    <source>
        <dbReference type="EMBL" id="QCI28843.1"/>
    </source>
</evidence>
<dbReference type="Proteomes" id="UP000272781">
    <property type="component" value="Unassembled WGS sequence"/>
</dbReference>
<protein>
    <submittedName>
        <fullName evidence="3">Secondary thiamine-phosphate synthase enzyme</fullName>
    </submittedName>
    <submittedName>
        <fullName evidence="2">YjbQ family protein</fullName>
    </submittedName>
</protein>
<comment type="similarity">
    <text evidence="1">Belongs to the UPF0047 family.</text>
</comment>
<gene>
    <name evidence="2" type="ORF">C6V80_07635</name>
    <name evidence="3" type="ORF">EDC58_1371</name>
</gene>
<accession>A0AAJ4RBZ1</accession>
<dbReference type="PIRSF" id="PIRSF004681">
    <property type="entry name" value="UCP004681"/>
    <property type="match status" value="1"/>
</dbReference>
<dbReference type="PANTHER" id="PTHR30615:SF8">
    <property type="entry name" value="UPF0047 PROTEIN C4A8.02C"/>
    <property type="match status" value="1"/>
</dbReference>
<dbReference type="PANTHER" id="PTHR30615">
    <property type="entry name" value="UNCHARACTERIZED PROTEIN YJBQ-RELATED"/>
    <property type="match status" value="1"/>
</dbReference>
<keyword evidence="5" id="KW-1185">Reference proteome</keyword>
<reference evidence="5" key="1">
    <citation type="submission" date="2018-03" db="EMBL/GenBank/DDBJ databases">
        <title>A comparative analysis of the Nautiliaceae.</title>
        <authorList>
            <person name="Grosche A."/>
            <person name="Smedile F."/>
            <person name="Vetriani C."/>
        </authorList>
    </citation>
    <scope>NUCLEOTIDE SEQUENCE [LARGE SCALE GENOMIC DNA]</scope>
    <source>
        <strain evidence="5">TB6</strain>
    </source>
</reference>
<dbReference type="SUPFAM" id="SSF111038">
    <property type="entry name" value="YjbQ-like"/>
    <property type="match status" value="1"/>
</dbReference>
<evidence type="ECO:0000256" key="1">
    <source>
        <dbReference type="ARBA" id="ARBA00005534"/>
    </source>
</evidence>
<name>A0AAJ4RBZ1_9BACT</name>
<dbReference type="InterPro" id="IPR035917">
    <property type="entry name" value="YjbQ-like_sf"/>
</dbReference>
<dbReference type="RefSeq" id="WP_123352765.1">
    <property type="nucleotide sequence ID" value="NZ_CP027432.2"/>
</dbReference>
<reference evidence="3 4" key="2">
    <citation type="submission" date="2018-11" db="EMBL/GenBank/DDBJ databases">
        <title>Genomic Encyclopedia of Type Strains, Phase IV (KMG-IV): sequencing the most valuable type-strain genomes for metagenomic binning, comparative biology and taxonomic classification.</title>
        <authorList>
            <person name="Goeker M."/>
        </authorList>
    </citation>
    <scope>NUCLEOTIDE SEQUENCE [LARGE SCALE GENOMIC DNA]</scope>
    <source>
        <strain evidence="3 4">DSM 27783</strain>
    </source>
</reference>
<dbReference type="Proteomes" id="UP000298805">
    <property type="component" value="Chromosome"/>
</dbReference>
<dbReference type="EMBL" id="CP027432">
    <property type="protein sequence ID" value="QCI28843.1"/>
    <property type="molecule type" value="Genomic_DNA"/>
</dbReference>
<evidence type="ECO:0000313" key="5">
    <source>
        <dbReference type="Proteomes" id="UP000298805"/>
    </source>
</evidence>
<reference evidence="2" key="3">
    <citation type="submission" date="2019-06" db="EMBL/GenBank/DDBJ databases">
        <title>A comparative analysis of the Nautiliaceae.</title>
        <authorList>
            <person name="Grosche A."/>
            <person name="Smedile F."/>
            <person name="Vetriani C."/>
        </authorList>
    </citation>
    <scope>NUCLEOTIDE SEQUENCE</scope>
    <source>
        <strain evidence="2">TB6</strain>
    </source>
</reference>
<evidence type="ECO:0000313" key="4">
    <source>
        <dbReference type="Proteomes" id="UP000272781"/>
    </source>
</evidence>
<dbReference type="AlphaFoldDB" id="A0AAJ4RBZ1"/>
<evidence type="ECO:0000313" key="3">
    <source>
        <dbReference type="EMBL" id="ROR39431.1"/>
    </source>
</evidence>
<sequence length="138" mass="15577">MIFRQKEIIVKAPKRGFFLITDKILSSIDISDINTGMMNLFLKHTSASLTINENASPDVRVDMEMISSKLVPDGYDYNHSLEGPDDMPAHFKSSMFGVSLNIPITNGMLNLGTWQGIYLNEHRDYPTNRKIVISVWGV</sequence>
<dbReference type="NCBIfam" id="TIGR00149">
    <property type="entry name" value="TIGR00149_YjbQ"/>
    <property type="match status" value="1"/>
</dbReference>
<proteinExistence type="inferred from homology"/>
<dbReference type="Pfam" id="PF01894">
    <property type="entry name" value="YjbQ"/>
    <property type="match status" value="1"/>
</dbReference>
<dbReference type="EMBL" id="RJVK01000003">
    <property type="protein sequence ID" value="ROR39431.1"/>
    <property type="molecule type" value="Genomic_DNA"/>
</dbReference>
<dbReference type="InterPro" id="IPR001602">
    <property type="entry name" value="UPF0047_YjbQ-like"/>
</dbReference>
<dbReference type="PROSITE" id="PS01314">
    <property type="entry name" value="UPF0047"/>
    <property type="match status" value="1"/>
</dbReference>
<organism evidence="3 4">
    <name type="scientific">Caminibacter pacificus</name>
    <dbReference type="NCBI Taxonomy" id="1424653"/>
    <lineage>
        <taxon>Bacteria</taxon>
        <taxon>Pseudomonadati</taxon>
        <taxon>Campylobacterota</taxon>
        <taxon>Epsilonproteobacteria</taxon>
        <taxon>Nautiliales</taxon>
        <taxon>Nautiliaceae</taxon>
        <taxon>Caminibacter</taxon>
    </lineage>
</organism>
<dbReference type="Gene3D" id="2.60.120.460">
    <property type="entry name" value="YjbQ-like"/>
    <property type="match status" value="1"/>
</dbReference>